<reference evidence="2" key="1">
    <citation type="submission" date="2023-10" db="EMBL/GenBank/DDBJ databases">
        <authorList>
            <person name="Hackl T."/>
        </authorList>
    </citation>
    <scope>NUCLEOTIDE SEQUENCE</scope>
</reference>
<dbReference type="GO" id="GO:0004674">
    <property type="term" value="F:protein serine/threonine kinase activity"/>
    <property type="evidence" value="ECO:0007669"/>
    <property type="project" value="InterPro"/>
</dbReference>
<proteinExistence type="predicted"/>
<dbReference type="InterPro" id="IPR038980">
    <property type="entry name" value="ATM_plant"/>
</dbReference>
<dbReference type="Proteomes" id="UP001295740">
    <property type="component" value="Unassembled WGS sequence"/>
</dbReference>
<organism evidence="2 3">
    <name type="scientific">Anthostomella pinea</name>
    <dbReference type="NCBI Taxonomy" id="933095"/>
    <lineage>
        <taxon>Eukaryota</taxon>
        <taxon>Fungi</taxon>
        <taxon>Dikarya</taxon>
        <taxon>Ascomycota</taxon>
        <taxon>Pezizomycotina</taxon>
        <taxon>Sordariomycetes</taxon>
        <taxon>Xylariomycetidae</taxon>
        <taxon>Xylariales</taxon>
        <taxon>Xylariaceae</taxon>
        <taxon>Anthostomella</taxon>
    </lineage>
</organism>
<comment type="caution">
    <text evidence="2">The sequence shown here is derived from an EMBL/GenBank/DDBJ whole genome shotgun (WGS) entry which is preliminary data.</text>
</comment>
<dbReference type="PANTHER" id="PTHR37079:SF4">
    <property type="entry name" value="SERINE_THREONINE-PROTEIN KINASE ATM"/>
    <property type="match status" value="1"/>
</dbReference>
<protein>
    <submittedName>
        <fullName evidence="2">Uu.00g134170.m01.CDS01</fullName>
    </submittedName>
</protein>
<evidence type="ECO:0000313" key="2">
    <source>
        <dbReference type="EMBL" id="CAJ2508391.1"/>
    </source>
</evidence>
<evidence type="ECO:0000313" key="3">
    <source>
        <dbReference type="Proteomes" id="UP001295740"/>
    </source>
</evidence>
<dbReference type="EMBL" id="CAUWAG010000011">
    <property type="protein sequence ID" value="CAJ2508391.1"/>
    <property type="molecule type" value="Genomic_DNA"/>
</dbReference>
<keyword evidence="3" id="KW-1185">Reference proteome</keyword>
<gene>
    <name evidence="2" type="ORF">KHLLAP_LOCUS8859</name>
</gene>
<sequence>MAYGSSAQQPPQPTAEPATDDVSTQYFTAHVRAAVFFTKEAVTTRALLQPVHLPMARLHLCLSANVDYTHLPTMTKLEPSITIAGGVSAPEVITMAKSTGYISLDPDVDNGERFKQLIKGGNDDIRQDAIMVTLTLSLLSLKNY</sequence>
<feature type="region of interest" description="Disordered" evidence="1">
    <location>
        <begin position="1"/>
        <end position="20"/>
    </location>
</feature>
<accession>A0AAI8VNW2</accession>
<name>A0AAI8VNW2_9PEZI</name>
<evidence type="ECO:0000256" key="1">
    <source>
        <dbReference type="SAM" id="MobiDB-lite"/>
    </source>
</evidence>
<dbReference type="PANTHER" id="PTHR37079">
    <property type="entry name" value="SERINE/THREONINE-PROTEIN KINASE ATM"/>
    <property type="match status" value="1"/>
</dbReference>
<dbReference type="GO" id="GO:0006974">
    <property type="term" value="P:DNA damage response"/>
    <property type="evidence" value="ECO:0007669"/>
    <property type="project" value="InterPro"/>
</dbReference>
<dbReference type="AlphaFoldDB" id="A0AAI8VNW2"/>